<gene>
    <name evidence="2" type="ORF">Vafri_20359</name>
</gene>
<proteinExistence type="predicted"/>
<evidence type="ECO:0000256" key="1">
    <source>
        <dbReference type="SAM" id="MobiDB-lite"/>
    </source>
</evidence>
<dbReference type="Proteomes" id="UP000747399">
    <property type="component" value="Unassembled WGS sequence"/>
</dbReference>
<sequence length="301" mass="31914">MESNYVNQFRGPRDGTVDGSITFLAGRVVRISDAAPRPGVRIQYLPAAADFHLNALAVGLRPASGHLGLQSALGGECFGLQLLYADLAVLLHTGLEPLTLQELPPAAPMAKSAIWAAEGGIVPPAQESLMRPDTPLSRQLTSNGANGGGSVSLGEDHLNLHPSRSNRQRTDAAAGAGQQLQLQLQQHRRRVEKEPVGQLRRACSLDPRAFDLAAHRHRIGGPSYRNPGNGLLTTGESQIEVACRESSGPRLHPGRTALLPGGLLSERCRQSAAVFQSLSGMDPGAASPGHMPEAGRRRCEV</sequence>
<organism evidence="2 3">
    <name type="scientific">Volvox africanus</name>
    <dbReference type="NCBI Taxonomy" id="51714"/>
    <lineage>
        <taxon>Eukaryota</taxon>
        <taxon>Viridiplantae</taxon>
        <taxon>Chlorophyta</taxon>
        <taxon>core chlorophytes</taxon>
        <taxon>Chlorophyceae</taxon>
        <taxon>CS clade</taxon>
        <taxon>Chlamydomonadales</taxon>
        <taxon>Volvocaceae</taxon>
        <taxon>Volvox</taxon>
    </lineage>
</organism>
<accession>A0A8J4BQP6</accession>
<evidence type="ECO:0000313" key="2">
    <source>
        <dbReference type="EMBL" id="GIL66887.1"/>
    </source>
</evidence>
<name>A0A8J4BQP6_9CHLO</name>
<evidence type="ECO:0000313" key="3">
    <source>
        <dbReference type="Proteomes" id="UP000747399"/>
    </source>
</evidence>
<feature type="region of interest" description="Disordered" evidence="1">
    <location>
        <begin position="279"/>
        <end position="301"/>
    </location>
</feature>
<dbReference type="EMBL" id="BNCO01000091">
    <property type="protein sequence ID" value="GIL66887.1"/>
    <property type="molecule type" value="Genomic_DNA"/>
</dbReference>
<keyword evidence="3" id="KW-1185">Reference proteome</keyword>
<reference evidence="2" key="1">
    <citation type="journal article" date="2021" name="Proc. Natl. Acad. Sci. U.S.A.">
        <title>Three genomes in the algal genus Volvox reveal the fate of a haploid sex-determining region after a transition to homothallism.</title>
        <authorList>
            <person name="Yamamoto K."/>
            <person name="Hamaji T."/>
            <person name="Kawai-Toyooka H."/>
            <person name="Matsuzaki R."/>
            <person name="Takahashi F."/>
            <person name="Nishimura Y."/>
            <person name="Kawachi M."/>
            <person name="Noguchi H."/>
            <person name="Minakuchi Y."/>
            <person name="Umen J.G."/>
            <person name="Toyoda A."/>
            <person name="Nozaki H."/>
        </authorList>
    </citation>
    <scope>NUCLEOTIDE SEQUENCE</scope>
    <source>
        <strain evidence="2">NIES-3780</strain>
    </source>
</reference>
<dbReference type="AlphaFoldDB" id="A0A8J4BQP6"/>
<feature type="region of interest" description="Disordered" evidence="1">
    <location>
        <begin position="125"/>
        <end position="179"/>
    </location>
</feature>
<protein>
    <submittedName>
        <fullName evidence="2">Uncharacterized protein</fullName>
    </submittedName>
</protein>
<comment type="caution">
    <text evidence="2">The sequence shown here is derived from an EMBL/GenBank/DDBJ whole genome shotgun (WGS) entry which is preliminary data.</text>
</comment>